<protein>
    <submittedName>
        <fullName evidence="3">Uncharacterized protein</fullName>
    </submittedName>
</protein>
<dbReference type="PANTHER" id="PTHR21255">
    <property type="entry name" value="T-COMPLEX-ASSOCIATED-TESTIS-EXPRESSED 1/ DYNEIN LIGHT CHAIN"/>
    <property type="match status" value="1"/>
</dbReference>
<feature type="compositionally biased region" description="Polar residues" evidence="2">
    <location>
        <begin position="32"/>
        <end position="41"/>
    </location>
</feature>
<evidence type="ECO:0000256" key="2">
    <source>
        <dbReference type="SAM" id="MobiDB-lite"/>
    </source>
</evidence>
<reference evidence="3 4" key="1">
    <citation type="submission" date="2022-12" db="EMBL/GenBank/DDBJ databases">
        <title>Chromosome-level genome of Tegillarca granosa.</title>
        <authorList>
            <person name="Kim J."/>
        </authorList>
    </citation>
    <scope>NUCLEOTIDE SEQUENCE [LARGE SCALE GENOMIC DNA]</scope>
    <source>
        <strain evidence="3">Teg-2019</strain>
        <tissue evidence="3">Adductor muscle</tissue>
    </source>
</reference>
<dbReference type="CDD" id="cd21451">
    <property type="entry name" value="DLC-like_TCTEX1D"/>
    <property type="match status" value="1"/>
</dbReference>
<dbReference type="InterPro" id="IPR038586">
    <property type="entry name" value="Tctex-1-like_sf"/>
</dbReference>
<organism evidence="3 4">
    <name type="scientific">Tegillarca granosa</name>
    <name type="common">Malaysian cockle</name>
    <name type="synonym">Anadara granosa</name>
    <dbReference type="NCBI Taxonomy" id="220873"/>
    <lineage>
        <taxon>Eukaryota</taxon>
        <taxon>Metazoa</taxon>
        <taxon>Spiralia</taxon>
        <taxon>Lophotrochozoa</taxon>
        <taxon>Mollusca</taxon>
        <taxon>Bivalvia</taxon>
        <taxon>Autobranchia</taxon>
        <taxon>Pteriomorphia</taxon>
        <taxon>Arcoida</taxon>
        <taxon>Arcoidea</taxon>
        <taxon>Arcidae</taxon>
        <taxon>Tegillarca</taxon>
    </lineage>
</organism>
<comment type="similarity">
    <text evidence="1">Belongs to the dynein light chain Tctex-type family.</text>
</comment>
<sequence length="209" mass="23398">MALLQRLKMAAATESATSDSGGETKHLATTEPVLQSQSSNLSERKKSIAPAIAPPKPAQGPSLLGMLASRRFAKKMGKKFHTRTSSQMTSQVQQEPTYKMSPDCKFDPIKVEKIIEKVLNGRLGGMRYSPKFSCNMMKVVSDEIKDKVKELKFERYKIVCVLVLGEPRDQCAIVSSRCAWDQKLDNFATYTFQSSQLWCNATVYGLYKE</sequence>
<dbReference type="Proteomes" id="UP001217089">
    <property type="component" value="Unassembled WGS sequence"/>
</dbReference>
<dbReference type="Gene3D" id="3.30.1140.40">
    <property type="entry name" value="Tctex-1"/>
    <property type="match status" value="1"/>
</dbReference>
<dbReference type="EMBL" id="JARBDR010000813">
    <property type="protein sequence ID" value="KAJ8306079.1"/>
    <property type="molecule type" value="Genomic_DNA"/>
</dbReference>
<dbReference type="InterPro" id="IPR005334">
    <property type="entry name" value="Tctex-1-like"/>
</dbReference>
<feature type="compositionally biased region" description="Polar residues" evidence="2">
    <location>
        <begin position="83"/>
        <end position="96"/>
    </location>
</feature>
<keyword evidence="4" id="KW-1185">Reference proteome</keyword>
<feature type="region of interest" description="Disordered" evidence="2">
    <location>
        <begin position="13"/>
        <end position="62"/>
    </location>
</feature>
<evidence type="ECO:0000256" key="1">
    <source>
        <dbReference type="ARBA" id="ARBA00005361"/>
    </source>
</evidence>
<feature type="region of interest" description="Disordered" evidence="2">
    <location>
        <begin position="79"/>
        <end position="99"/>
    </location>
</feature>
<dbReference type="PANTHER" id="PTHR21255:SF65">
    <property type="entry name" value="TCTEX1 DOMAIN-CONTAINING PROTEIN 2"/>
    <property type="match status" value="1"/>
</dbReference>
<gene>
    <name evidence="3" type="ORF">KUTeg_016624</name>
</gene>
<evidence type="ECO:0000313" key="4">
    <source>
        <dbReference type="Proteomes" id="UP001217089"/>
    </source>
</evidence>
<evidence type="ECO:0000313" key="3">
    <source>
        <dbReference type="EMBL" id="KAJ8306079.1"/>
    </source>
</evidence>
<comment type="caution">
    <text evidence="3">The sequence shown here is derived from an EMBL/GenBank/DDBJ whole genome shotgun (WGS) entry which is preliminary data.</text>
</comment>
<name>A0ABQ9ELD2_TEGGR</name>
<dbReference type="Pfam" id="PF03645">
    <property type="entry name" value="Tctex-1"/>
    <property type="match status" value="1"/>
</dbReference>
<proteinExistence type="inferred from homology"/>
<accession>A0ABQ9ELD2</accession>